<feature type="region of interest" description="Disordered" evidence="1">
    <location>
        <begin position="39"/>
        <end position="67"/>
    </location>
</feature>
<dbReference type="EMBL" id="CADEAL010001345">
    <property type="protein sequence ID" value="CAB1431527.1"/>
    <property type="molecule type" value="Genomic_DNA"/>
</dbReference>
<gene>
    <name evidence="2" type="ORF">PLEPLA_LOCUS19584</name>
</gene>
<organism evidence="2 3">
    <name type="scientific">Pleuronectes platessa</name>
    <name type="common">European plaice</name>
    <dbReference type="NCBI Taxonomy" id="8262"/>
    <lineage>
        <taxon>Eukaryota</taxon>
        <taxon>Metazoa</taxon>
        <taxon>Chordata</taxon>
        <taxon>Craniata</taxon>
        <taxon>Vertebrata</taxon>
        <taxon>Euteleostomi</taxon>
        <taxon>Actinopterygii</taxon>
        <taxon>Neopterygii</taxon>
        <taxon>Teleostei</taxon>
        <taxon>Neoteleostei</taxon>
        <taxon>Acanthomorphata</taxon>
        <taxon>Carangaria</taxon>
        <taxon>Pleuronectiformes</taxon>
        <taxon>Pleuronectoidei</taxon>
        <taxon>Pleuronectidae</taxon>
        <taxon>Pleuronectes</taxon>
    </lineage>
</organism>
<accession>A0A9N7UJC1</accession>
<proteinExistence type="predicted"/>
<reference evidence="2" key="1">
    <citation type="submission" date="2020-03" db="EMBL/GenBank/DDBJ databases">
        <authorList>
            <person name="Weist P."/>
        </authorList>
    </citation>
    <scope>NUCLEOTIDE SEQUENCE</scope>
</reference>
<name>A0A9N7UJC1_PLEPL</name>
<protein>
    <submittedName>
        <fullName evidence="2">Uncharacterized protein</fullName>
    </submittedName>
</protein>
<dbReference type="Proteomes" id="UP001153269">
    <property type="component" value="Unassembled WGS sequence"/>
</dbReference>
<evidence type="ECO:0000256" key="1">
    <source>
        <dbReference type="SAM" id="MobiDB-lite"/>
    </source>
</evidence>
<sequence>MLGNTGPLQRGRTDLRGPAELQYVHSVYMGGGPLCDLRKPSKRITGREGPTGAYSAPSPSVTDRPSAHHMHWDCTLDSGWLGGGWSSGDAGAPVIRRHASRFTSFSLTGQVETVTVPSGRAS</sequence>
<keyword evidence="3" id="KW-1185">Reference proteome</keyword>
<comment type="caution">
    <text evidence="2">The sequence shown here is derived from an EMBL/GenBank/DDBJ whole genome shotgun (WGS) entry which is preliminary data.</text>
</comment>
<evidence type="ECO:0000313" key="2">
    <source>
        <dbReference type="EMBL" id="CAB1431527.1"/>
    </source>
</evidence>
<evidence type="ECO:0000313" key="3">
    <source>
        <dbReference type="Proteomes" id="UP001153269"/>
    </source>
</evidence>
<dbReference type="AlphaFoldDB" id="A0A9N7UJC1"/>